<feature type="region of interest" description="Disordered" evidence="1">
    <location>
        <begin position="221"/>
        <end position="420"/>
    </location>
</feature>
<name>A0A6J4RYZ2_9ACTN</name>
<accession>A0A6J4RYZ2</accession>
<gene>
    <name evidence="2" type="ORF">AVDCRST_MAG85-917</name>
</gene>
<feature type="compositionally biased region" description="Basic and acidic residues" evidence="1">
    <location>
        <begin position="310"/>
        <end position="330"/>
    </location>
</feature>
<feature type="compositionally biased region" description="Basic and acidic residues" evidence="1">
    <location>
        <begin position="52"/>
        <end position="63"/>
    </location>
</feature>
<sequence length="420" mass="46755">APARRRRPEDPRRLHPHRGPAAHRGDPRAGGAPQGLPRRPPVRDRLRRRRRGDPLHADPAHEGRRPRRRVAGDLRARGVLQRDEAHAQRAAGRTRGPQPRAVGHVAPVQRDELARAHRRLGHVHRPRPAARRDVLARPREGAPVGVALPHRRLDAEPGHDRPAPAVHPRVPAVALPRPELRARGHAGHGQHRPAGDRPARAEEHGAVARGRVVRLPAVRHRRRPAAHVPGVALRPVEGPARRHRRVPDRQGEAPHGPARARRLDGVRRPRGLGLLQRDDRSRRRRPGHPHPQQLQQRRLDRGQRVPVARRCRDPEVDARGLRPDGVRGDLEGPPVHRRQRRRHPAAGAQRHLGLPRRQRRGVRRALGGHPAGPSARQGARAPRQGARPRELPHAALPARLPEDLHGRPGLAPGGRAARGM</sequence>
<dbReference type="AlphaFoldDB" id="A0A6J4RYZ2"/>
<feature type="compositionally biased region" description="Low complexity" evidence="1">
    <location>
        <begin position="364"/>
        <end position="385"/>
    </location>
</feature>
<proteinExistence type="predicted"/>
<feature type="compositionally biased region" description="Low complexity" evidence="1">
    <location>
        <begin position="407"/>
        <end position="420"/>
    </location>
</feature>
<feature type="compositionally biased region" description="Basic residues" evidence="1">
    <location>
        <begin position="353"/>
        <end position="363"/>
    </location>
</feature>
<dbReference type="EMBL" id="CADCVT010000102">
    <property type="protein sequence ID" value="CAA9485428.1"/>
    <property type="molecule type" value="Genomic_DNA"/>
</dbReference>
<feature type="non-terminal residue" evidence="2">
    <location>
        <position position="420"/>
    </location>
</feature>
<organism evidence="2">
    <name type="scientific">uncultured Solirubrobacteraceae bacterium</name>
    <dbReference type="NCBI Taxonomy" id="1162706"/>
    <lineage>
        <taxon>Bacteria</taxon>
        <taxon>Bacillati</taxon>
        <taxon>Actinomycetota</taxon>
        <taxon>Thermoleophilia</taxon>
        <taxon>Solirubrobacterales</taxon>
        <taxon>Solirubrobacteraceae</taxon>
        <taxon>environmental samples</taxon>
    </lineage>
</organism>
<dbReference type="GO" id="GO:0102986">
    <property type="term" value="F:trehalose synthase activity"/>
    <property type="evidence" value="ECO:0007669"/>
    <property type="project" value="UniProtKB-EC"/>
</dbReference>
<reference evidence="2" key="1">
    <citation type="submission" date="2020-02" db="EMBL/GenBank/DDBJ databases">
        <authorList>
            <person name="Meier V. D."/>
        </authorList>
    </citation>
    <scope>NUCLEOTIDE SEQUENCE</scope>
    <source>
        <strain evidence="2">AVDCRST_MAG85</strain>
    </source>
</reference>
<keyword evidence="2" id="KW-0808">Transferase</keyword>
<feature type="compositionally biased region" description="Basic and acidic residues" evidence="1">
    <location>
        <begin position="193"/>
        <end position="206"/>
    </location>
</feature>
<evidence type="ECO:0000256" key="1">
    <source>
        <dbReference type="SAM" id="MobiDB-lite"/>
    </source>
</evidence>
<feature type="region of interest" description="Disordered" evidence="1">
    <location>
        <begin position="183"/>
        <end position="208"/>
    </location>
</feature>
<feature type="compositionally biased region" description="Basic residues" evidence="1">
    <location>
        <begin position="335"/>
        <end position="344"/>
    </location>
</feature>
<feature type="compositionally biased region" description="Basic and acidic residues" evidence="1">
    <location>
        <begin position="70"/>
        <end position="87"/>
    </location>
</feature>
<dbReference type="EC" id="2.4.1.245" evidence="2"/>
<keyword evidence="2" id="KW-0328">Glycosyltransferase</keyword>
<evidence type="ECO:0000313" key="2">
    <source>
        <dbReference type="EMBL" id="CAA9485428.1"/>
    </source>
</evidence>
<feature type="non-terminal residue" evidence="2">
    <location>
        <position position="1"/>
    </location>
</feature>
<feature type="region of interest" description="Disordered" evidence="1">
    <location>
        <begin position="1"/>
        <end position="103"/>
    </location>
</feature>
<protein>
    <submittedName>
        <fullName evidence="2">Alpha,alpha-trehalose synthase</fullName>
        <ecNumber evidence="2">2.4.1.245</ecNumber>
    </submittedName>
</protein>